<name>A0A0F9SWC5_9ZZZZ</name>
<dbReference type="EMBL" id="LAZR01000387">
    <property type="protein sequence ID" value="KKN71204.1"/>
    <property type="molecule type" value="Genomic_DNA"/>
</dbReference>
<comment type="caution">
    <text evidence="1">The sequence shown here is derived from an EMBL/GenBank/DDBJ whole genome shotgun (WGS) entry which is preliminary data.</text>
</comment>
<dbReference type="AlphaFoldDB" id="A0A0F9SWC5"/>
<gene>
    <name evidence="1" type="ORF">LCGC14_0422470</name>
</gene>
<sequence length="115" mass="12542">MKINLNQVLVDLAGDSLKDNIAKRDEDGVVKDESGKPVLELVDVTLNRLAANALLHPAKDDKGEDKARKYLLAVKCYAADEIDLTPEEIVEIKACISVTYPPIVVGQAWKILDGS</sequence>
<proteinExistence type="predicted"/>
<evidence type="ECO:0000313" key="1">
    <source>
        <dbReference type="EMBL" id="KKN71204.1"/>
    </source>
</evidence>
<accession>A0A0F9SWC5</accession>
<protein>
    <submittedName>
        <fullName evidence="1">Uncharacterized protein</fullName>
    </submittedName>
</protein>
<organism evidence="1">
    <name type="scientific">marine sediment metagenome</name>
    <dbReference type="NCBI Taxonomy" id="412755"/>
    <lineage>
        <taxon>unclassified sequences</taxon>
        <taxon>metagenomes</taxon>
        <taxon>ecological metagenomes</taxon>
    </lineage>
</organism>
<reference evidence="1" key="1">
    <citation type="journal article" date="2015" name="Nature">
        <title>Complex archaea that bridge the gap between prokaryotes and eukaryotes.</title>
        <authorList>
            <person name="Spang A."/>
            <person name="Saw J.H."/>
            <person name="Jorgensen S.L."/>
            <person name="Zaremba-Niedzwiedzka K."/>
            <person name="Martijn J."/>
            <person name="Lind A.E."/>
            <person name="van Eijk R."/>
            <person name="Schleper C."/>
            <person name="Guy L."/>
            <person name="Ettema T.J."/>
        </authorList>
    </citation>
    <scope>NUCLEOTIDE SEQUENCE</scope>
</reference>